<keyword evidence="2" id="KW-1185">Reference proteome</keyword>
<protein>
    <recommendedName>
        <fullName evidence="3">Regulatory GntR family protein</fullName>
    </recommendedName>
</protein>
<evidence type="ECO:0008006" key="3">
    <source>
        <dbReference type="Google" id="ProtNLM"/>
    </source>
</evidence>
<sequence length="143" mass="15642">MESRWESDQRVLAAVVERFEQDGRFVSREEVHAAVDDLDPHTVDQALRRLSTTGYIAGRGTARSAVVAIVGVPEKGLRAAGFWPSRDEAIDRMLRALEEQAESETDPARRTKLRTVLASLREGGREVVIDVASAMIQAGVGLG</sequence>
<organism evidence="1 2">
    <name type="scientific">Pseudonocardia zijingensis</name>
    <dbReference type="NCBI Taxonomy" id="153376"/>
    <lineage>
        <taxon>Bacteria</taxon>
        <taxon>Bacillati</taxon>
        <taxon>Actinomycetota</taxon>
        <taxon>Actinomycetes</taxon>
        <taxon>Pseudonocardiales</taxon>
        <taxon>Pseudonocardiaceae</taxon>
        <taxon>Pseudonocardia</taxon>
    </lineage>
</organism>
<accession>A0ABP3YL84</accession>
<name>A0ABP3YL84_9PSEU</name>
<evidence type="ECO:0000313" key="2">
    <source>
        <dbReference type="Proteomes" id="UP001499967"/>
    </source>
</evidence>
<proteinExistence type="predicted"/>
<comment type="caution">
    <text evidence="1">The sequence shown here is derived from an EMBL/GenBank/DDBJ whole genome shotgun (WGS) entry which is preliminary data.</text>
</comment>
<dbReference type="Proteomes" id="UP001499967">
    <property type="component" value="Unassembled WGS sequence"/>
</dbReference>
<gene>
    <name evidence="1" type="ORF">GCM10009559_58850</name>
</gene>
<evidence type="ECO:0000313" key="1">
    <source>
        <dbReference type="EMBL" id="GAA0897731.1"/>
    </source>
</evidence>
<dbReference type="EMBL" id="BAAAHP010000187">
    <property type="protein sequence ID" value="GAA0897731.1"/>
    <property type="molecule type" value="Genomic_DNA"/>
</dbReference>
<reference evidence="2" key="1">
    <citation type="journal article" date="2019" name="Int. J. Syst. Evol. Microbiol.">
        <title>The Global Catalogue of Microorganisms (GCM) 10K type strain sequencing project: providing services to taxonomists for standard genome sequencing and annotation.</title>
        <authorList>
            <consortium name="The Broad Institute Genomics Platform"/>
            <consortium name="The Broad Institute Genome Sequencing Center for Infectious Disease"/>
            <person name="Wu L."/>
            <person name="Ma J."/>
        </authorList>
    </citation>
    <scope>NUCLEOTIDE SEQUENCE [LARGE SCALE GENOMIC DNA]</scope>
    <source>
        <strain evidence="2">JCM 11117</strain>
    </source>
</reference>